<dbReference type="AlphaFoldDB" id="J3LGT1"/>
<reference evidence="1" key="1">
    <citation type="submission" date="2013-04" db="UniProtKB">
        <authorList>
            <consortium name="EnsemblPlants"/>
        </authorList>
    </citation>
    <scope>IDENTIFICATION</scope>
</reference>
<dbReference type="EnsemblPlants" id="OB02G38480.1">
    <property type="protein sequence ID" value="OB02G38480.1"/>
    <property type="gene ID" value="OB02G38480"/>
</dbReference>
<dbReference type="Gramene" id="OB02G38480.1">
    <property type="protein sequence ID" value="OB02G38480.1"/>
    <property type="gene ID" value="OB02G38480"/>
</dbReference>
<evidence type="ECO:0000313" key="1">
    <source>
        <dbReference type="EnsemblPlants" id="OB02G38480.1"/>
    </source>
</evidence>
<protein>
    <submittedName>
        <fullName evidence="1">Uncharacterized protein</fullName>
    </submittedName>
</protein>
<dbReference type="HOGENOM" id="CLU_2501529_0_0_1"/>
<keyword evidence="2" id="KW-1185">Reference proteome</keyword>
<evidence type="ECO:0000313" key="2">
    <source>
        <dbReference type="Proteomes" id="UP000006038"/>
    </source>
</evidence>
<name>J3LGT1_ORYBR</name>
<proteinExistence type="predicted"/>
<sequence>MSPMPGVDSCTFQLIRSIYCCSGRRWSPSRIVMTRQIVREQASQNAVVQLRQGLVHCMVSSMAMGTPFWRLWFQCQELFRVVSVIC</sequence>
<accession>J3LGT1</accession>
<dbReference type="Proteomes" id="UP000006038">
    <property type="component" value="Unassembled WGS sequence"/>
</dbReference>
<organism evidence="1">
    <name type="scientific">Oryza brachyantha</name>
    <name type="common">malo sina</name>
    <dbReference type="NCBI Taxonomy" id="4533"/>
    <lineage>
        <taxon>Eukaryota</taxon>
        <taxon>Viridiplantae</taxon>
        <taxon>Streptophyta</taxon>
        <taxon>Embryophyta</taxon>
        <taxon>Tracheophyta</taxon>
        <taxon>Spermatophyta</taxon>
        <taxon>Magnoliopsida</taxon>
        <taxon>Liliopsida</taxon>
        <taxon>Poales</taxon>
        <taxon>Poaceae</taxon>
        <taxon>BOP clade</taxon>
        <taxon>Oryzoideae</taxon>
        <taxon>Oryzeae</taxon>
        <taxon>Oryzinae</taxon>
        <taxon>Oryza</taxon>
    </lineage>
</organism>